<dbReference type="CDD" id="cd00229">
    <property type="entry name" value="SGNH_hydrolase"/>
    <property type="match status" value="1"/>
</dbReference>
<gene>
    <name evidence="1" type="ORF">LWC05_05440</name>
</gene>
<dbReference type="SUPFAM" id="SSF52266">
    <property type="entry name" value="SGNH hydrolase"/>
    <property type="match status" value="1"/>
</dbReference>
<comment type="caution">
    <text evidence="1">The sequence shown here is derived from an EMBL/GenBank/DDBJ whole genome shotgun (WGS) entry which is preliminary data.</text>
</comment>
<dbReference type="Gene3D" id="3.40.50.1110">
    <property type="entry name" value="SGNH hydrolase"/>
    <property type="match status" value="1"/>
</dbReference>
<evidence type="ECO:0000313" key="2">
    <source>
        <dbReference type="Proteomes" id="UP001521074"/>
    </source>
</evidence>
<proteinExistence type="predicted"/>
<dbReference type="Proteomes" id="UP001521074">
    <property type="component" value="Unassembled WGS sequence"/>
</dbReference>
<accession>A0ABS8VUP0</accession>
<keyword evidence="1" id="KW-0378">Hydrolase</keyword>
<organism evidence="1 2">
    <name type="scientific">Acetobacter sicerae</name>
    <dbReference type="NCBI Taxonomy" id="85325"/>
    <lineage>
        <taxon>Bacteria</taxon>
        <taxon>Pseudomonadati</taxon>
        <taxon>Pseudomonadota</taxon>
        <taxon>Alphaproteobacteria</taxon>
        <taxon>Acetobacterales</taxon>
        <taxon>Acetobacteraceae</taxon>
        <taxon>Acetobacter</taxon>
    </lineage>
</organism>
<dbReference type="EMBL" id="JAJSOJ010000016">
    <property type="protein sequence ID" value="MCE0743334.1"/>
    <property type="molecule type" value="Genomic_DNA"/>
</dbReference>
<keyword evidence="2" id="KW-1185">Reference proteome</keyword>
<dbReference type="RefSeq" id="WP_232876895.1">
    <property type="nucleotide sequence ID" value="NZ_JAJSOJ010000016.1"/>
</dbReference>
<dbReference type="GO" id="GO:0016787">
    <property type="term" value="F:hydrolase activity"/>
    <property type="evidence" value="ECO:0007669"/>
    <property type="project" value="UniProtKB-KW"/>
</dbReference>
<sequence>MVVGSSRTEGLNAIVGGVQDWTKDYSALVANVLLSQGIDTCVSACSGSDYLIAGDGGQVPAYYPNAAGQTARWNVIDSGVSLLDSNSHISAYGSTNTEPKAIALDLFSNGATTGGDVTAMKAAMVACMKALRGAAPNAWIFIIVPSGFYYVPTYPAEYLTALNDAFSSYQSANPSDGRVQLIDIGHDLSMRITSAVDLYVNEDHVHPLEAGHALIAPVIMSGIQGALSSPTYQF</sequence>
<protein>
    <submittedName>
        <fullName evidence="1">SGNH/GDSL hydrolase family protein</fullName>
    </submittedName>
</protein>
<name>A0ABS8VUP0_9PROT</name>
<reference evidence="1 2" key="1">
    <citation type="submission" date="2021-12" db="EMBL/GenBank/DDBJ databases">
        <title>Genome sequence of Acetobacter sicerae DmPark20a_162.</title>
        <authorList>
            <person name="Chaston J.M."/>
        </authorList>
    </citation>
    <scope>NUCLEOTIDE SEQUENCE [LARGE SCALE GENOMIC DNA]</scope>
    <source>
        <strain evidence="1 2">DmPark20a_162</strain>
    </source>
</reference>
<evidence type="ECO:0000313" key="1">
    <source>
        <dbReference type="EMBL" id="MCE0743334.1"/>
    </source>
</evidence>
<dbReference type="InterPro" id="IPR036514">
    <property type="entry name" value="SGNH_hydro_sf"/>
</dbReference>